<gene>
    <name evidence="7" type="ORF">C7S18_23185</name>
</gene>
<evidence type="ECO:0000256" key="4">
    <source>
        <dbReference type="ARBA" id="ARBA00022989"/>
    </source>
</evidence>
<evidence type="ECO:0000256" key="1">
    <source>
        <dbReference type="ARBA" id="ARBA00004651"/>
    </source>
</evidence>
<keyword evidence="2" id="KW-1003">Cell membrane</keyword>
<evidence type="ECO:0000256" key="6">
    <source>
        <dbReference type="SAM" id="Phobius"/>
    </source>
</evidence>
<keyword evidence="8" id="KW-1185">Reference proteome</keyword>
<feature type="transmembrane region" description="Helical" evidence="6">
    <location>
        <begin position="86"/>
        <end position="107"/>
    </location>
</feature>
<evidence type="ECO:0000313" key="8">
    <source>
        <dbReference type="Proteomes" id="UP000241074"/>
    </source>
</evidence>
<keyword evidence="5 6" id="KW-0472">Membrane</keyword>
<sequence length="109" mass="11202">MLVAQTVATLLAALGFWFWLGGVAGKAALVGGLIPTVALAFMVLRVLSGGVQGADSVLGRLVVGLAMKWVLIVLGFYLALAVWKLAVLPLFAGFVAAFSAQFVAGILKA</sequence>
<keyword evidence="3 6" id="KW-0812">Transmembrane</keyword>
<evidence type="ECO:0000313" key="7">
    <source>
        <dbReference type="EMBL" id="AVQ00241.1"/>
    </source>
</evidence>
<feature type="transmembrane region" description="Helical" evidence="6">
    <location>
        <begin position="58"/>
        <end position="80"/>
    </location>
</feature>
<dbReference type="Pfam" id="PF03899">
    <property type="entry name" value="ATP-synt_I"/>
    <property type="match status" value="1"/>
</dbReference>
<dbReference type="Proteomes" id="UP000241074">
    <property type="component" value="Chromosome"/>
</dbReference>
<organism evidence="7 8">
    <name type="scientific">Ahniella affigens</name>
    <dbReference type="NCBI Taxonomy" id="2021234"/>
    <lineage>
        <taxon>Bacteria</taxon>
        <taxon>Pseudomonadati</taxon>
        <taxon>Pseudomonadota</taxon>
        <taxon>Gammaproteobacteria</taxon>
        <taxon>Lysobacterales</taxon>
        <taxon>Rhodanobacteraceae</taxon>
        <taxon>Ahniella</taxon>
    </lineage>
</organism>
<dbReference type="EMBL" id="CP027860">
    <property type="protein sequence ID" value="AVQ00241.1"/>
    <property type="molecule type" value="Genomic_DNA"/>
</dbReference>
<accession>A0A2P1PZH4</accession>
<dbReference type="KEGG" id="xba:C7S18_23185"/>
<feature type="transmembrane region" description="Helical" evidence="6">
    <location>
        <begin position="25"/>
        <end position="46"/>
    </location>
</feature>
<evidence type="ECO:0000256" key="2">
    <source>
        <dbReference type="ARBA" id="ARBA00022475"/>
    </source>
</evidence>
<dbReference type="InterPro" id="IPR005598">
    <property type="entry name" value="ATP_synth_I"/>
</dbReference>
<evidence type="ECO:0008006" key="9">
    <source>
        <dbReference type="Google" id="ProtNLM"/>
    </source>
</evidence>
<keyword evidence="4 6" id="KW-1133">Transmembrane helix</keyword>
<protein>
    <recommendedName>
        <fullName evidence="9">ATP synthase subunit I</fullName>
    </recommendedName>
</protein>
<name>A0A2P1PZH4_9GAMM</name>
<proteinExistence type="predicted"/>
<comment type="subcellular location">
    <subcellularLocation>
        <location evidence="1">Cell membrane</location>
        <topology evidence="1">Multi-pass membrane protein</topology>
    </subcellularLocation>
</comment>
<evidence type="ECO:0000256" key="3">
    <source>
        <dbReference type="ARBA" id="ARBA00022692"/>
    </source>
</evidence>
<evidence type="ECO:0000256" key="5">
    <source>
        <dbReference type="ARBA" id="ARBA00023136"/>
    </source>
</evidence>
<reference evidence="7 8" key="1">
    <citation type="submission" date="2018-03" db="EMBL/GenBank/DDBJ databases">
        <title>Ahniella affigens gen. nov., sp. nov., a gammaproteobacterium isolated from sandy soil near a stream.</title>
        <authorList>
            <person name="Ko Y."/>
            <person name="Kim J.-H."/>
        </authorList>
    </citation>
    <scope>NUCLEOTIDE SEQUENCE [LARGE SCALE GENOMIC DNA]</scope>
    <source>
        <strain evidence="7 8">D13</strain>
    </source>
</reference>
<reference evidence="7 8" key="2">
    <citation type="submission" date="2018-03" db="EMBL/GenBank/DDBJ databases">
        <authorList>
            <person name="Keele B.F."/>
        </authorList>
    </citation>
    <scope>NUCLEOTIDE SEQUENCE [LARGE SCALE GENOMIC DNA]</scope>
    <source>
        <strain evidence="7 8">D13</strain>
    </source>
</reference>
<dbReference type="GO" id="GO:0005886">
    <property type="term" value="C:plasma membrane"/>
    <property type="evidence" value="ECO:0007669"/>
    <property type="project" value="UniProtKB-SubCell"/>
</dbReference>
<dbReference type="AlphaFoldDB" id="A0A2P1PZH4"/>